<sequence length="110" mass="12215">MTRRHLHTWNAESPVDSSLSRGIHTDERDGKASYATKGETIINDEANSTLNFTKSDLKGFAEPDTTSEPHFLPSLIRRDTAEVISYSSYSIFYSGSSKYAINEDNFGSSS</sequence>
<organism evidence="2 3">
    <name type="scientific">Trichoglossum hirsutum</name>
    <dbReference type="NCBI Taxonomy" id="265104"/>
    <lineage>
        <taxon>Eukaryota</taxon>
        <taxon>Fungi</taxon>
        <taxon>Dikarya</taxon>
        <taxon>Ascomycota</taxon>
        <taxon>Pezizomycotina</taxon>
        <taxon>Geoglossomycetes</taxon>
        <taxon>Geoglossales</taxon>
        <taxon>Geoglossaceae</taxon>
        <taxon>Trichoglossum</taxon>
    </lineage>
</organism>
<protein>
    <submittedName>
        <fullName evidence="2">Uncharacterized protein</fullName>
    </submittedName>
</protein>
<dbReference type="AlphaFoldDB" id="A0A9P8IIJ3"/>
<keyword evidence="3" id="KW-1185">Reference proteome</keyword>
<accession>A0A9P8IIJ3</accession>
<reference evidence="2" key="1">
    <citation type="submission" date="2021-03" db="EMBL/GenBank/DDBJ databases">
        <title>Comparative genomics and phylogenomic investigation of the class Geoglossomycetes provide insights into ecological specialization and systematics.</title>
        <authorList>
            <person name="Melie T."/>
            <person name="Pirro S."/>
            <person name="Miller A.N."/>
            <person name="Quandt A."/>
        </authorList>
    </citation>
    <scope>NUCLEOTIDE SEQUENCE</scope>
    <source>
        <strain evidence="2">CAQ_001_2017</strain>
    </source>
</reference>
<name>A0A9P8IIJ3_9PEZI</name>
<gene>
    <name evidence="2" type="ORF">GP486_007119</name>
</gene>
<evidence type="ECO:0000256" key="1">
    <source>
        <dbReference type="SAM" id="MobiDB-lite"/>
    </source>
</evidence>
<comment type="caution">
    <text evidence="2">The sequence shown here is derived from an EMBL/GenBank/DDBJ whole genome shotgun (WGS) entry which is preliminary data.</text>
</comment>
<evidence type="ECO:0000313" key="3">
    <source>
        <dbReference type="Proteomes" id="UP000750711"/>
    </source>
</evidence>
<evidence type="ECO:0000313" key="2">
    <source>
        <dbReference type="EMBL" id="KAH0551662.1"/>
    </source>
</evidence>
<feature type="region of interest" description="Disordered" evidence="1">
    <location>
        <begin position="1"/>
        <end position="32"/>
    </location>
</feature>
<dbReference type="Proteomes" id="UP000750711">
    <property type="component" value="Unassembled WGS sequence"/>
</dbReference>
<dbReference type="EMBL" id="JAGHQM010001846">
    <property type="protein sequence ID" value="KAH0551662.1"/>
    <property type="molecule type" value="Genomic_DNA"/>
</dbReference>
<proteinExistence type="predicted"/>